<gene>
    <name evidence="3" type="ORF">HUW51_21290</name>
</gene>
<protein>
    <submittedName>
        <fullName evidence="3">DUF349 domain-containing protein</fullName>
    </submittedName>
</protein>
<feature type="coiled-coil region" evidence="1">
    <location>
        <begin position="596"/>
        <end position="650"/>
    </location>
</feature>
<dbReference type="EMBL" id="CP055156">
    <property type="protein sequence ID" value="QNF35919.1"/>
    <property type="molecule type" value="Genomic_DNA"/>
</dbReference>
<organism evidence="3 4">
    <name type="scientific">Adhaeribacter swui</name>
    <dbReference type="NCBI Taxonomy" id="2086471"/>
    <lineage>
        <taxon>Bacteria</taxon>
        <taxon>Pseudomonadati</taxon>
        <taxon>Bacteroidota</taxon>
        <taxon>Cytophagia</taxon>
        <taxon>Cytophagales</taxon>
        <taxon>Hymenobacteraceae</taxon>
        <taxon>Adhaeribacter</taxon>
    </lineage>
</organism>
<dbReference type="InterPro" id="IPR007139">
    <property type="entry name" value="DUF349"/>
</dbReference>
<dbReference type="AlphaFoldDB" id="A0A7G7GFI5"/>
<dbReference type="Proteomes" id="UP000515237">
    <property type="component" value="Chromosome"/>
</dbReference>
<reference evidence="3 4" key="1">
    <citation type="journal article" date="2018" name="Int. J. Syst. Evol. Microbiol.">
        <title>Adhaeribacter swui sp. nov., isolated from wet mud.</title>
        <authorList>
            <person name="Kim D.U."/>
            <person name="Kim K.W."/>
            <person name="Kang M.S."/>
            <person name="Kim J.Y."/>
            <person name="Jang J.H."/>
            <person name="Kim M.K."/>
        </authorList>
    </citation>
    <scope>NUCLEOTIDE SEQUENCE [LARGE SCALE GENOMIC DNA]</scope>
    <source>
        <strain evidence="3 4">KCTC 52873</strain>
    </source>
</reference>
<sequence length="656" mass="77069">MSETISDAVEPNASESTTEAPAQATAESPNTDENPAAPEMSTAGIIPKQEQTAAQQTLASNPDEANAAEANQEHPDEAHSDDYIPEIDYSTLPVPELKKQLIKAYKTSDPRKNARQIFEMYRQYELRLAAEKHEALDKFIADGGDSEDFEFHSSPENQEIEKGFQQFRDNRNRELKKEEEQKEKNLNRKNELLEQLRNLVDAAETKNSADKLKAIQSEWKAIGAVPTSDSQQLWNSYHALLDKFYNNRSIFFELKELDRKKNLQQKMQLVERAESLLQNPSINASLQELRHLHEEWKNIGPVPNESRDAIWERFIQASEKIHERKKEYLNVRKAQEQENLQRKLNVLEVIAPYQTFNSDRINDWRDKTDEIQKIKEQWDSIGLVPKENADEVNKRFWSSYKAFYQHKNAFFKQLDEQKMQNLRHKTELCEQAEALKDSTDWDETKERLIQLQKKWKTIGRVPDKYSDKIWNRFRAACNEFFDRKQNQQSLKEAEQERAASEKIAYYDKLASRLSHSATTIGSLEEFNTLLTEWRSFDEAGGRANPKLEERFFDLLQKYLDTVPDLSYERKNDLIFQLQLDRLRQHPDASHKLYQKEQNIRKEISSLENDISTLKTNIEFFARSKNAEKLREEYQQRIEEANTRMNILKKQLRVIRS</sequence>
<keyword evidence="4" id="KW-1185">Reference proteome</keyword>
<feature type="compositionally biased region" description="Polar residues" evidence="2">
    <location>
        <begin position="13"/>
        <end position="33"/>
    </location>
</feature>
<dbReference type="Pfam" id="PF03993">
    <property type="entry name" value="DUF349"/>
    <property type="match status" value="5"/>
</dbReference>
<keyword evidence="1" id="KW-0175">Coiled coil</keyword>
<evidence type="ECO:0000313" key="3">
    <source>
        <dbReference type="EMBL" id="QNF35919.1"/>
    </source>
</evidence>
<evidence type="ECO:0000313" key="4">
    <source>
        <dbReference type="Proteomes" id="UP000515237"/>
    </source>
</evidence>
<feature type="coiled-coil region" evidence="1">
    <location>
        <begin position="168"/>
        <end position="213"/>
    </location>
</feature>
<evidence type="ECO:0000256" key="2">
    <source>
        <dbReference type="SAM" id="MobiDB-lite"/>
    </source>
</evidence>
<proteinExistence type="predicted"/>
<evidence type="ECO:0000256" key="1">
    <source>
        <dbReference type="SAM" id="Coils"/>
    </source>
</evidence>
<accession>A0A7G7GFI5</accession>
<feature type="region of interest" description="Disordered" evidence="2">
    <location>
        <begin position="1"/>
        <end position="89"/>
    </location>
</feature>
<dbReference type="KEGG" id="aswu:HUW51_21290"/>
<feature type="compositionally biased region" description="Basic and acidic residues" evidence="2">
    <location>
        <begin position="71"/>
        <end position="82"/>
    </location>
</feature>
<feature type="compositionally biased region" description="Polar residues" evidence="2">
    <location>
        <begin position="49"/>
        <end position="60"/>
    </location>
</feature>
<name>A0A7G7GFI5_9BACT</name>